<evidence type="ECO:0000256" key="10">
    <source>
        <dbReference type="ARBA" id="ARBA00022989"/>
    </source>
</evidence>
<dbReference type="CDD" id="cd03197">
    <property type="entry name" value="GST_C_mPGES2"/>
    <property type="match status" value="1"/>
</dbReference>
<evidence type="ECO:0000256" key="7">
    <source>
        <dbReference type="ARBA" id="ARBA00022585"/>
    </source>
</evidence>
<dbReference type="AlphaFoldDB" id="F0WI17"/>
<dbReference type="InterPro" id="IPR004045">
    <property type="entry name" value="Glutathione_S-Trfase_N"/>
</dbReference>
<dbReference type="InterPro" id="IPR011767">
    <property type="entry name" value="GLR_AS"/>
</dbReference>
<reference evidence="20" key="2">
    <citation type="submission" date="2011-02" db="EMBL/GenBank/DDBJ databases">
        <authorList>
            <person name="MacLean D."/>
        </authorList>
    </citation>
    <scope>NUCLEOTIDE SEQUENCE</scope>
</reference>
<keyword evidence="7" id="KW-0643">Prostaglandin biosynthesis</keyword>
<evidence type="ECO:0000256" key="18">
    <source>
        <dbReference type="ARBA" id="ARBA00037847"/>
    </source>
</evidence>
<keyword evidence="5" id="KW-0644">Prostaglandin metabolism</keyword>
<dbReference type="InterPro" id="IPR034335">
    <property type="entry name" value="PGES2_C"/>
</dbReference>
<evidence type="ECO:0000256" key="2">
    <source>
        <dbReference type="ARBA" id="ARBA00007409"/>
    </source>
</evidence>
<evidence type="ECO:0000256" key="1">
    <source>
        <dbReference type="ARBA" id="ARBA00004702"/>
    </source>
</evidence>
<comment type="catalytic activity">
    <reaction evidence="15">
        <text>prostaglandin H2 = (12S)-hydroxy-(5Z,8E,10E)-heptadecatrienoate + malonaldehyde</text>
        <dbReference type="Rhea" id="RHEA:48644"/>
        <dbReference type="ChEBI" id="CHEBI:57405"/>
        <dbReference type="ChEBI" id="CHEBI:90694"/>
        <dbReference type="ChEBI" id="CHEBI:566274"/>
    </reaction>
    <physiologicalReaction direction="left-to-right" evidence="15">
        <dbReference type="Rhea" id="RHEA:48645"/>
    </physiologicalReaction>
</comment>
<evidence type="ECO:0000256" key="4">
    <source>
        <dbReference type="ARBA" id="ARBA00019474"/>
    </source>
</evidence>
<evidence type="ECO:0000256" key="5">
    <source>
        <dbReference type="ARBA" id="ARBA00022501"/>
    </source>
</evidence>
<keyword evidence="9" id="KW-0276">Fatty acid metabolism</keyword>
<evidence type="ECO:0000256" key="16">
    <source>
        <dbReference type="ARBA" id="ARBA00023931"/>
    </source>
</evidence>
<keyword evidence="14" id="KW-0413">Isomerase</keyword>
<feature type="domain" description="GST N-terminal" evidence="19">
    <location>
        <begin position="76"/>
        <end position="153"/>
    </location>
</feature>
<evidence type="ECO:0000256" key="13">
    <source>
        <dbReference type="ARBA" id="ARBA00023160"/>
    </source>
</evidence>
<keyword evidence="12" id="KW-0472">Membrane</keyword>
<organism evidence="20">
    <name type="scientific">Albugo laibachii Nc14</name>
    <dbReference type="NCBI Taxonomy" id="890382"/>
    <lineage>
        <taxon>Eukaryota</taxon>
        <taxon>Sar</taxon>
        <taxon>Stramenopiles</taxon>
        <taxon>Oomycota</taxon>
        <taxon>Peronosporomycetes</taxon>
        <taxon>Albuginales</taxon>
        <taxon>Albuginaceae</taxon>
        <taxon>Albugo</taxon>
    </lineage>
</organism>
<comment type="catalytic activity">
    <reaction evidence="16">
        <text>prostaglandin H2 = prostaglandin E2</text>
        <dbReference type="Rhea" id="RHEA:12893"/>
        <dbReference type="ChEBI" id="CHEBI:57405"/>
        <dbReference type="ChEBI" id="CHEBI:606564"/>
        <dbReference type="EC" id="5.3.99.3"/>
    </reaction>
    <physiologicalReaction direction="left-to-right" evidence="16">
        <dbReference type="Rhea" id="RHEA:12894"/>
    </physiologicalReaction>
</comment>
<dbReference type="GO" id="GO:0001516">
    <property type="term" value="P:prostaglandin biosynthetic process"/>
    <property type="evidence" value="ECO:0007669"/>
    <property type="project" value="UniProtKB-UniPathway"/>
</dbReference>
<evidence type="ECO:0000256" key="17">
    <source>
        <dbReference type="ARBA" id="ARBA00031041"/>
    </source>
</evidence>
<accession>F0WI17</accession>
<comment type="pathway">
    <text evidence="1">Lipid metabolism; prostaglandin biosynthesis.</text>
</comment>
<dbReference type="InterPro" id="IPR040079">
    <property type="entry name" value="Glutathione_S-Trfase"/>
</dbReference>
<dbReference type="InterPro" id="IPR034334">
    <property type="entry name" value="PGES2"/>
</dbReference>
<evidence type="ECO:0000256" key="11">
    <source>
        <dbReference type="ARBA" id="ARBA00023098"/>
    </source>
</evidence>
<comment type="similarity">
    <text evidence="2">Belongs to the GST superfamily.</text>
</comment>
<dbReference type="EC" id="5.3.99.3" evidence="3"/>
<evidence type="ECO:0000256" key="12">
    <source>
        <dbReference type="ARBA" id="ARBA00023136"/>
    </source>
</evidence>
<dbReference type="InterPro" id="IPR036249">
    <property type="entry name" value="Thioredoxin-like_sf"/>
</dbReference>
<dbReference type="GO" id="GO:0005739">
    <property type="term" value="C:mitochondrion"/>
    <property type="evidence" value="ECO:0007669"/>
    <property type="project" value="TreeGrafter"/>
</dbReference>
<dbReference type="GO" id="GO:0012505">
    <property type="term" value="C:endomembrane system"/>
    <property type="evidence" value="ECO:0007669"/>
    <property type="project" value="UniProtKB-SubCell"/>
</dbReference>
<dbReference type="InterPro" id="IPR036282">
    <property type="entry name" value="Glutathione-S-Trfase_C_sf"/>
</dbReference>
<evidence type="ECO:0000313" key="20">
    <source>
        <dbReference type="EMBL" id="CCA20894.1"/>
    </source>
</evidence>
<dbReference type="GO" id="GO:0050220">
    <property type="term" value="F:prostaglandin-E synthase activity"/>
    <property type="evidence" value="ECO:0007669"/>
    <property type="project" value="UniProtKB-EC"/>
</dbReference>
<dbReference type="Pfam" id="PF00043">
    <property type="entry name" value="GST_C"/>
    <property type="match status" value="1"/>
</dbReference>
<dbReference type="SFLD" id="SFLDG01203">
    <property type="entry name" value="Prostaglandin_E_synthase_like1"/>
    <property type="match status" value="1"/>
</dbReference>
<comment type="subcellular location">
    <subcellularLocation>
        <location evidence="18">Endomembrane system</location>
        <topology evidence="18">Single-pass membrane protein</topology>
    </subcellularLocation>
</comment>
<dbReference type="PANTHER" id="PTHR12782">
    <property type="entry name" value="MICROSOMAL PROSTAGLANDIN E SYNTHASE-2"/>
    <property type="match status" value="1"/>
</dbReference>
<evidence type="ECO:0000259" key="19">
    <source>
        <dbReference type="PROSITE" id="PS50404"/>
    </source>
</evidence>
<dbReference type="SFLD" id="SFLDS00019">
    <property type="entry name" value="Glutathione_Transferase_(cytos"/>
    <property type="match status" value="1"/>
</dbReference>
<dbReference type="Pfam" id="PF13417">
    <property type="entry name" value="GST_N_3"/>
    <property type="match status" value="1"/>
</dbReference>
<gene>
    <name evidence="20" type="primary">AlNc14C106G6224</name>
    <name evidence="20" type="ORF">ALNC14_070370</name>
</gene>
<proteinExistence type="inferred from homology"/>
<name>F0WI17_9STRA</name>
<dbReference type="PANTHER" id="PTHR12782:SF5">
    <property type="entry name" value="PROSTAGLANDIN E SYNTHASE 2"/>
    <property type="match status" value="1"/>
</dbReference>
<evidence type="ECO:0000256" key="14">
    <source>
        <dbReference type="ARBA" id="ARBA00023235"/>
    </source>
</evidence>
<dbReference type="SUPFAM" id="SSF47616">
    <property type="entry name" value="GST C-terminal domain-like"/>
    <property type="match status" value="1"/>
</dbReference>
<dbReference type="Gene3D" id="3.40.30.10">
    <property type="entry name" value="Glutaredoxin"/>
    <property type="match status" value="1"/>
</dbReference>
<dbReference type="HOGENOM" id="CLU_011226_0_2_1"/>
<dbReference type="PROSITE" id="PS51354">
    <property type="entry name" value="GLUTAREDOXIN_2"/>
    <property type="match status" value="1"/>
</dbReference>
<dbReference type="SFLD" id="SFLDG01182">
    <property type="entry name" value="Prostaglandin_E_synthase_like"/>
    <property type="match status" value="1"/>
</dbReference>
<evidence type="ECO:0000256" key="8">
    <source>
        <dbReference type="ARBA" id="ARBA00022692"/>
    </source>
</evidence>
<evidence type="ECO:0000256" key="6">
    <source>
        <dbReference type="ARBA" id="ARBA00022516"/>
    </source>
</evidence>
<dbReference type="UniPathway" id="UPA00662"/>
<sequence length="308" mass="35157">MQRWKRIVLRNAPRSIVKTRNFWRSAKPMITRRSINSPSMALLAPIKQLHVPLLATIGYSACYTNVASYENRMPLSSIRLYQFAPCPYCCKVRAILDYYKVPYEIVEVNPVTKKELKDITTYRKVPVCCIEGDIVTDSSVIVNQIASHVRLQNGTIDETEKQWCQWVDGTLIPLLPLNIYRSFSEACDAFEYCLTEGNFTPLERRVSKYFGAMVMYGVTKSKKKSKGIQEERQVLYDAVNEWVRAVDDQAFLGGEQPNLADITVFGVLRSIETLATFQDLKNHTSIVPWYDRMRDVVGSSTGRPANST</sequence>
<dbReference type="InterPro" id="IPR004046">
    <property type="entry name" value="GST_C"/>
</dbReference>
<keyword evidence="6" id="KW-0444">Lipid biosynthesis</keyword>
<keyword evidence="10" id="KW-1133">Transmembrane helix</keyword>
<reference evidence="20" key="1">
    <citation type="journal article" date="2011" name="PLoS Biol.">
        <title>Gene gain and loss during evolution of obligate parasitism in the white rust pathogen of Arabidopsis thaliana.</title>
        <authorList>
            <person name="Kemen E."/>
            <person name="Gardiner A."/>
            <person name="Schultz-Larsen T."/>
            <person name="Kemen A.C."/>
            <person name="Balmuth A.L."/>
            <person name="Robert-Seilaniantz A."/>
            <person name="Bailey K."/>
            <person name="Holub E."/>
            <person name="Studholme D.J."/>
            <person name="Maclean D."/>
            <person name="Jones J.D."/>
        </authorList>
    </citation>
    <scope>NUCLEOTIDE SEQUENCE</scope>
</reference>
<evidence type="ECO:0000256" key="15">
    <source>
        <dbReference type="ARBA" id="ARBA00023930"/>
    </source>
</evidence>
<dbReference type="Gene3D" id="1.20.1050.10">
    <property type="match status" value="1"/>
</dbReference>
<evidence type="ECO:0000256" key="3">
    <source>
        <dbReference type="ARBA" id="ARBA00012203"/>
    </source>
</evidence>
<dbReference type="PROSITE" id="PS00195">
    <property type="entry name" value="GLUTAREDOXIN_1"/>
    <property type="match status" value="1"/>
</dbReference>
<dbReference type="EMBL" id="FR824151">
    <property type="protein sequence ID" value="CCA20894.1"/>
    <property type="molecule type" value="Genomic_DNA"/>
</dbReference>
<dbReference type="SUPFAM" id="SSF52833">
    <property type="entry name" value="Thioredoxin-like"/>
    <property type="match status" value="1"/>
</dbReference>
<keyword evidence="8" id="KW-0812">Transmembrane</keyword>
<protein>
    <recommendedName>
        <fullName evidence="4">Prostaglandin E synthase 2</fullName>
        <ecNumber evidence="3">5.3.99.3</ecNumber>
    </recommendedName>
    <alternativeName>
        <fullName evidence="17">Microsomal prostaglandin E synthase 2</fullName>
    </alternativeName>
</protein>
<evidence type="ECO:0000256" key="9">
    <source>
        <dbReference type="ARBA" id="ARBA00022832"/>
    </source>
</evidence>
<keyword evidence="11" id="KW-0443">Lipid metabolism</keyword>
<keyword evidence="13" id="KW-0275">Fatty acid biosynthesis</keyword>
<dbReference type="PROSITE" id="PS50404">
    <property type="entry name" value="GST_NTER"/>
    <property type="match status" value="1"/>
</dbReference>